<proteinExistence type="inferred from homology"/>
<keyword evidence="5 6" id="KW-0472">Membrane</keyword>
<dbReference type="InterPro" id="IPR023171">
    <property type="entry name" value="Na/H_antiporter_dom_sf"/>
</dbReference>
<dbReference type="AlphaFoldDB" id="A0A6J6NCK1"/>
<evidence type="ECO:0000313" key="7">
    <source>
        <dbReference type="EMBL" id="CAB4683866.1"/>
    </source>
</evidence>
<feature type="transmembrane region" description="Helical" evidence="6">
    <location>
        <begin position="95"/>
        <end position="117"/>
    </location>
</feature>
<evidence type="ECO:0000256" key="2">
    <source>
        <dbReference type="ARBA" id="ARBA00022475"/>
    </source>
</evidence>
<accession>A0A6J6NCK1</accession>
<organism evidence="7">
    <name type="scientific">freshwater metagenome</name>
    <dbReference type="NCBI Taxonomy" id="449393"/>
    <lineage>
        <taxon>unclassified sequences</taxon>
        <taxon>metagenomes</taxon>
        <taxon>ecological metagenomes</taxon>
    </lineage>
</organism>
<feature type="transmembrane region" description="Helical" evidence="6">
    <location>
        <begin position="129"/>
        <end position="147"/>
    </location>
</feature>
<dbReference type="InterPro" id="IPR004670">
    <property type="entry name" value="NhaA"/>
</dbReference>
<evidence type="ECO:0000256" key="1">
    <source>
        <dbReference type="ARBA" id="ARBA00004429"/>
    </source>
</evidence>
<feature type="transmembrane region" description="Helical" evidence="6">
    <location>
        <begin position="295"/>
        <end position="320"/>
    </location>
</feature>
<feature type="transmembrane region" description="Helical" evidence="6">
    <location>
        <begin position="66"/>
        <end position="83"/>
    </location>
</feature>
<reference evidence="7" key="1">
    <citation type="submission" date="2020-05" db="EMBL/GenBank/DDBJ databases">
        <authorList>
            <person name="Chiriac C."/>
            <person name="Salcher M."/>
            <person name="Ghai R."/>
            <person name="Kavagutti S V."/>
        </authorList>
    </citation>
    <scope>NUCLEOTIDE SEQUENCE</scope>
</reference>
<dbReference type="Gene3D" id="1.20.1530.10">
    <property type="entry name" value="Na+/H+ antiporter like domain"/>
    <property type="match status" value="1"/>
</dbReference>
<feature type="transmembrane region" description="Helical" evidence="6">
    <location>
        <begin position="369"/>
        <end position="390"/>
    </location>
</feature>
<evidence type="ECO:0000256" key="4">
    <source>
        <dbReference type="ARBA" id="ARBA00022989"/>
    </source>
</evidence>
<keyword evidence="4 6" id="KW-1133">Transmembrane helix</keyword>
<dbReference type="GO" id="GO:0015385">
    <property type="term" value="F:sodium:proton antiporter activity"/>
    <property type="evidence" value="ECO:0007669"/>
    <property type="project" value="TreeGrafter"/>
</dbReference>
<dbReference type="HAMAP" id="MF_01844">
    <property type="entry name" value="NhaA"/>
    <property type="match status" value="1"/>
</dbReference>
<evidence type="ECO:0000256" key="6">
    <source>
        <dbReference type="SAM" id="Phobius"/>
    </source>
</evidence>
<name>A0A6J6NCK1_9ZZZZ</name>
<dbReference type="Pfam" id="PF06965">
    <property type="entry name" value="Na_H_antiport_1"/>
    <property type="match status" value="1"/>
</dbReference>
<feature type="transmembrane region" description="Helical" evidence="6">
    <location>
        <begin position="185"/>
        <end position="201"/>
    </location>
</feature>
<feature type="transmembrane region" description="Helical" evidence="6">
    <location>
        <begin position="159"/>
        <end position="179"/>
    </location>
</feature>
<dbReference type="NCBIfam" id="TIGR00773">
    <property type="entry name" value="NhaA"/>
    <property type="match status" value="1"/>
</dbReference>
<dbReference type="PANTHER" id="PTHR30341">
    <property type="entry name" value="SODIUM ION/PROTON ANTIPORTER NHAA-RELATED"/>
    <property type="match status" value="1"/>
</dbReference>
<dbReference type="GO" id="GO:0006885">
    <property type="term" value="P:regulation of pH"/>
    <property type="evidence" value="ECO:0007669"/>
    <property type="project" value="InterPro"/>
</dbReference>
<dbReference type="PANTHER" id="PTHR30341:SF0">
    <property type="entry name" value="NA(+)_H(+) ANTIPORTER NHAA"/>
    <property type="match status" value="1"/>
</dbReference>
<keyword evidence="3 6" id="KW-0812">Transmembrane</keyword>
<sequence length="395" mass="41310">MAKRERLRPLRDFLATESAGGILAVGGAVAALIWVNVAPRSYNSLWSHELSISLGHHVLQLSLKHWVNDGLMALFFLVVGLEIKRELVLGELRVLRRAALPIAAAIGGMVIPAALFAVINSGTDTSHGWGVPMATDIALALGVIALLGRHIVPPSLSLFLLAVAIVDDIGAIVVIAVFYSNGIQVTWLAAAAAMVTLTVLLRRLRVTAMWPFVAIGLAMWFSLHEAGVHATIAGVIMGLLAPTAAPPGPNTVSVVERLEHGLHPFTSFLIVPLFAVSNAGIQFDNALLDGVLSSHAFWGVVIGLVIGKPVGITLASWLAVRAGVAEYPTGVRLAQVGAVGAVAGIGFTVSLFVSELAFTRADQLGQAKFGVLIASIVAGLIGVVALRAVAYSKRS</sequence>
<comment type="subcellular location">
    <subcellularLocation>
        <location evidence="1">Cell inner membrane</location>
        <topology evidence="1">Multi-pass membrane protein</topology>
    </subcellularLocation>
</comment>
<feature type="transmembrane region" description="Helical" evidence="6">
    <location>
        <begin position="12"/>
        <end position="35"/>
    </location>
</feature>
<evidence type="ECO:0000256" key="3">
    <source>
        <dbReference type="ARBA" id="ARBA00022692"/>
    </source>
</evidence>
<dbReference type="EMBL" id="CAEZXM010000048">
    <property type="protein sequence ID" value="CAB4683866.1"/>
    <property type="molecule type" value="Genomic_DNA"/>
</dbReference>
<dbReference type="GO" id="GO:0005886">
    <property type="term" value="C:plasma membrane"/>
    <property type="evidence" value="ECO:0007669"/>
    <property type="project" value="UniProtKB-SubCell"/>
</dbReference>
<gene>
    <name evidence="7" type="ORF">UFOPK2366_00378</name>
</gene>
<feature type="transmembrane region" description="Helical" evidence="6">
    <location>
        <begin position="261"/>
        <end position="283"/>
    </location>
</feature>
<feature type="transmembrane region" description="Helical" evidence="6">
    <location>
        <begin position="332"/>
        <end position="357"/>
    </location>
</feature>
<protein>
    <submittedName>
        <fullName evidence="7">Unannotated protein</fullName>
    </submittedName>
</protein>
<keyword evidence="2" id="KW-1003">Cell membrane</keyword>
<feature type="transmembrane region" description="Helical" evidence="6">
    <location>
        <begin position="213"/>
        <end position="241"/>
    </location>
</feature>
<evidence type="ECO:0000256" key="5">
    <source>
        <dbReference type="ARBA" id="ARBA00023136"/>
    </source>
</evidence>